<comment type="subcellular location">
    <subcellularLocation>
        <location evidence="1">Nucleus</location>
        <location evidence="1">Nucleolus</location>
    </subcellularLocation>
    <subcellularLocation>
        <location evidence="2">Nucleus</location>
        <location evidence="2">Nucleoplasm</location>
    </subcellularLocation>
</comment>
<evidence type="ECO:0000313" key="11">
    <source>
        <dbReference type="EMBL" id="OQS54489.1"/>
    </source>
</evidence>
<protein>
    <recommendedName>
        <fullName evidence="4">Midasin</fullName>
    </recommendedName>
</protein>
<dbReference type="PANTHER" id="PTHR48103:SF2">
    <property type="entry name" value="MIDASIN"/>
    <property type="match status" value="1"/>
</dbReference>
<dbReference type="STRING" id="646526.A0A1W0E5N0"/>
<feature type="domain" description="AAA+ ATPase" evidence="10">
    <location>
        <begin position="1190"/>
        <end position="1333"/>
    </location>
</feature>
<evidence type="ECO:0000256" key="7">
    <source>
        <dbReference type="ARBA" id="ARBA00023186"/>
    </source>
</evidence>
<dbReference type="InterPro" id="IPR027417">
    <property type="entry name" value="P-loop_NTPase"/>
</dbReference>
<keyword evidence="12" id="KW-1185">Reference proteome</keyword>
<reference evidence="11 12" key="1">
    <citation type="journal article" date="2017" name="Environ. Microbiol.">
        <title>Decay of the glycolytic pathway and adaptation to intranuclear parasitism within Enterocytozoonidae microsporidia.</title>
        <authorList>
            <person name="Wiredu Boakye D."/>
            <person name="Jaroenlak P."/>
            <person name="Prachumwat A."/>
            <person name="Williams T.A."/>
            <person name="Bateman K.S."/>
            <person name="Itsathitphaisarn O."/>
            <person name="Sritunyalucksana K."/>
            <person name="Paszkiewicz K.H."/>
            <person name="Moore K.A."/>
            <person name="Stentiford G.D."/>
            <person name="Williams B.A."/>
        </authorList>
    </citation>
    <scope>NUCLEOTIDE SEQUENCE [LARGE SCALE GENOMIC DNA]</scope>
    <source>
        <strain evidence="11 12">TH1</strain>
    </source>
</reference>
<dbReference type="GO" id="GO:0000027">
    <property type="term" value="P:ribosomal large subunit assembly"/>
    <property type="evidence" value="ECO:0007669"/>
    <property type="project" value="TreeGrafter"/>
</dbReference>
<dbReference type="GO" id="GO:0005730">
    <property type="term" value="C:nucleolus"/>
    <property type="evidence" value="ECO:0007669"/>
    <property type="project" value="UniProtKB-SubCell"/>
</dbReference>
<dbReference type="GO" id="GO:0000055">
    <property type="term" value="P:ribosomal large subunit export from nucleus"/>
    <property type="evidence" value="ECO:0007669"/>
    <property type="project" value="TreeGrafter"/>
</dbReference>
<name>A0A1W0E5N0_9MICR</name>
<dbReference type="InterPro" id="IPR003593">
    <property type="entry name" value="AAA+_ATPase"/>
</dbReference>
<feature type="compositionally biased region" description="Acidic residues" evidence="9">
    <location>
        <begin position="2444"/>
        <end position="2454"/>
    </location>
</feature>
<evidence type="ECO:0000256" key="5">
    <source>
        <dbReference type="ARBA" id="ARBA00022741"/>
    </source>
</evidence>
<dbReference type="EMBL" id="MNPJ01000019">
    <property type="protein sequence ID" value="OQS54489.1"/>
    <property type="molecule type" value="Genomic_DNA"/>
</dbReference>
<feature type="compositionally biased region" description="Acidic residues" evidence="9">
    <location>
        <begin position="2409"/>
        <end position="2418"/>
    </location>
</feature>
<comment type="caution">
    <text evidence="11">The sequence shown here is derived from an EMBL/GenBank/DDBJ whole genome shotgun (WGS) entry which is preliminary data.</text>
</comment>
<evidence type="ECO:0000256" key="1">
    <source>
        <dbReference type="ARBA" id="ARBA00004604"/>
    </source>
</evidence>
<sequence>MMDITIFKKDSCIDEIKNSLEINYPFVLWGCAGKRSFLESFIKDIIFIDSSEIKDITMLKGFYSFVNGDVVFTKGLLIDAMEQGLKICFTNFDSHVTLQQYLAPVLSNNSLYNYKGEKVEAHKKFRIFFTATDSFSYRNVNFIGPFLNIKNKSQKYFEFNSNPCKYHFNKMCNEICEKKSSNCFCDKLGENFVCDGCFYKDMFYSKLTYGLGINKQDRILKAFAFKNVFLEHNSTKLFEKYYINEEDWNVMGEIDGMVCTKFLNEIMVSIELNIKNRVCTLLVGETGGGKTSFLQGLSKKHKVELKIINISSDVDCFDLIGGFKPVNIEKKIMELAKLVGSTSKDLDSIKPFLNKKEHYEMFNEIKMYKKHKISFEFKEGLITNAMANGHWLLLDEINLLDLEGIRLIDNIAKKQKYFYNFESNSKIKIHENFRMFACMNPSGDFGKKEIDLKNFLRLNYDDFISNEIEIKIMANMLIDFEDEFGYKEAFAQYFYELKQQIYYKKVCNLLEPLLTGRTFKRICNFINAQKGSNVTLVDAIYTACHLFIFTQFNLSSISVAIDLFKFYFKIDDKNIIILENKVKDFAFSNCLSENVFNTEKIGTYVLTQQVKIVILDILLAIKENIPLLLQGSTASGKTSLLTALGAVLGKRVFRINNFDGTDINDYLGCYKTVNGGFVFMHGPLVKAMINGDWIILDELNLAASDVLEALNRLLDDNREIYIEETGEVIRPHKNFRLFATQNINYQGRKGLAKSFRNRFVEITFLEKSEIDIQKILAGKNLPNGFVKIILAVVSRLNLSIYKNSENLLTIREILKLIHRKNEDYLQLFWNIVELMSFKFEEKYRKNSIEIVYDVFYKNKRIFCSLEQLYKDRKEFIANFLSKYKLETHIVLTDSCKTLIYHIYNAWENCENILLVGETGIGKTFLCKIVSEIIFQKELKILNLSENTDVCELLGTNAIENKQMIWKESFLVKALKKQSCFLFDEINLADSAILERLNSLFESERTIYIPEIDTQHTFQNVRIVATMNPAYSYGKKDLSPAFKNRFTEFCFNIDFDDKISILKATILKSKKLDDSFKRFIDKKLENIEDSLYFLNFIKNSSIRKLTLFIDFIESFWVVKTKKDIENTCDKFINIDFDMNFENLICEGINFINGTITNDVRYNLKVCDKKEKSNFNFVYFDFMQILLRTFTVDMGVLMVGKPGTGKTSVVKDLAVKMQKRMLRINLSENTEIEDLLGSIVPCKNGDFIFKHSFLVSALQDENYFVLFDEINLCSQSVLEGLNSMLDYRKEIVLMTGKAIKIKAKIFGAMNPSATKGRKELPKSFLDRFIVVKAQEYNNHQKLKILEEYVDKNDHKNCMFFNTLKVKFNNENQTKISLRSCIKQILMEKKKKNFEGKIPEYLSQLNDQKEEDFYFCDEEFFCTKDIVFKHHFINTDFVLLHRHIPSLNQLAKCLLNNVPVILKGGIGRKPLVEFVGGLMKKAVYHIYLSKETEIGDIIGRYVKNETEVSETSCFDWKYSDLITYSQSDCIVVLHNAEYVDKSIFDRLTALFEFEKEMVVFESNLEQTNIPVHKDFRIICFSENIELFSEPLLDRCHVILLDKSYDSVDLLKLTNNLDPFFENNKNESMKKLSVINCLELFSKNKVKSEYEDVNIEKFLKFYKVEGIHNYNFIFEKDCKRQTTTNKLQEIKANNNSVVFYKKCIEFSKSEHFKLIEVSMSGFFTNFNEELLSSTGLKKAFFKELSFKKYCEIPSVFDIANRLKSFTVPVKISNLQNKKIKNEDFNEFKVDPIIDYYNDINNLKNKEINEKLYEIDKIYYDFYKYRDCKEQVVNKNGEIELINSKYKKELDSLNVQRNYSDFLQVKKNFVNTKDGYKIIDSNQIIMHRHTINIFKEYFYEMICNTEISFEMENNIINNLSSATLQLLKNNQVRNVTENEYCEVVYKKVLARANSEEDLNLKQSELKLVTVSFIENQKEWDLSPMLLNFVEYDECDLNDAINLQMEMIEPYLHIVDCRRNVIFDYSNVFNYEKKDIYEYELEILKMALENASVFIKPEELYNLWVVELKNNIKNIDDEKIDEIFSNVIHINKFIDKRIILYNENYCWLFYFANNLPCEKLFYSVSVFEFLQQLKMLEIFIKNFDDFCMLFNNQIQKEYYIVYVNWMRLLKAFDITKKDYSIRNKVICKINRAMIKTFSRYFEIISEYRERWGIQPVVNVLDLDISAFVHKNTKEFCIKNIKNEMHNFKIVLQSKDGLNKVKKFTDNVSEYYINNNNLENDRLCKLIHFFNKNAKIIEHSDQIKCLIKEIIDFTDDKTCEYYVCFVYDLIASEKNNYEIIDDEIGQGIKNIDEEIEEASKESDFEDIKEEQINDEYDKNDKIEEKSDAESVANNGEAELDPEKYESECVDGMIDGEESKEEQDDMHDDKYNEDLNYGENSVLGEEQSNDHSEEEEEEEVINDEFSNNSDVNTIESNVSDNLTEKSNSGKEQKSAMEYLFDTNKFEKMSVNQTCNTKDEVDDFLKLKNESGVNNKLEENEEGEFFVQTEETKNRIDDEKNEAEKITTGMKRLKIDTSITKNCMGLINSIKRVMDANKHSKYKGYYKNGKKISIKALVKYIASNYTKDRIWMKREKNKYDYSFNLYVDNSKSMADYGVVSILSNVIYTLNIVFNNLGISFKIYKFGTLTKEIKYGEIEKEFTFDEESTNVDFVIDSTSSFNLILTDGIFNCGKIDNFIALIIDKKNIKNMKKVSVIGSEIIQENYLSTFGMRYRVLEHCDELDKEIIEIIKMFFVINK</sequence>
<evidence type="ECO:0000256" key="2">
    <source>
        <dbReference type="ARBA" id="ARBA00004642"/>
    </source>
</evidence>
<dbReference type="InterPro" id="IPR011704">
    <property type="entry name" value="ATPase_dyneun-rel_AAA"/>
</dbReference>
<dbReference type="SMART" id="SM00382">
    <property type="entry name" value="AAA"/>
    <property type="match status" value="4"/>
</dbReference>
<evidence type="ECO:0000256" key="6">
    <source>
        <dbReference type="ARBA" id="ARBA00022840"/>
    </source>
</evidence>
<gene>
    <name evidence="11" type="primary">MDN1</name>
    <name evidence="11" type="ORF">EHP00_1046</name>
</gene>
<dbReference type="Proteomes" id="UP000192758">
    <property type="component" value="Unassembled WGS sequence"/>
</dbReference>
<dbReference type="GO" id="GO:0005524">
    <property type="term" value="F:ATP binding"/>
    <property type="evidence" value="ECO:0007669"/>
    <property type="project" value="UniProtKB-KW"/>
</dbReference>
<evidence type="ECO:0000256" key="8">
    <source>
        <dbReference type="ARBA" id="ARBA00023242"/>
    </source>
</evidence>
<dbReference type="PANTHER" id="PTHR48103">
    <property type="entry name" value="MIDASIN-RELATED"/>
    <property type="match status" value="1"/>
</dbReference>
<dbReference type="VEuPathDB" id="MicrosporidiaDB:EHP00_1046"/>
<feature type="compositionally biased region" description="Basic and acidic residues" evidence="9">
    <location>
        <begin position="2362"/>
        <end position="2381"/>
    </location>
</feature>
<dbReference type="FunFam" id="3.40.50.300:FF:000142">
    <property type="entry name" value="Midasin"/>
    <property type="match status" value="3"/>
</dbReference>
<feature type="domain" description="AAA+ ATPase" evidence="10">
    <location>
        <begin position="623"/>
        <end position="769"/>
    </location>
</feature>
<accession>A0A1W0E5N0</accession>
<dbReference type="SUPFAM" id="SSF52540">
    <property type="entry name" value="P-loop containing nucleoside triphosphate hydrolases"/>
    <property type="match status" value="5"/>
</dbReference>
<dbReference type="Pfam" id="PF07728">
    <property type="entry name" value="AAA_5"/>
    <property type="match status" value="3"/>
</dbReference>
<dbReference type="GO" id="GO:0016887">
    <property type="term" value="F:ATP hydrolysis activity"/>
    <property type="evidence" value="ECO:0007669"/>
    <property type="project" value="InterPro"/>
</dbReference>
<feature type="domain" description="AAA+ ATPase" evidence="10">
    <location>
        <begin position="276"/>
        <end position="484"/>
    </location>
</feature>
<feature type="region of interest" description="Disordered" evidence="9">
    <location>
        <begin position="2409"/>
        <end position="2428"/>
    </location>
</feature>
<evidence type="ECO:0000259" key="10">
    <source>
        <dbReference type="SMART" id="SM00382"/>
    </source>
</evidence>
<evidence type="ECO:0000313" key="12">
    <source>
        <dbReference type="Proteomes" id="UP000192758"/>
    </source>
</evidence>
<keyword evidence="7" id="KW-0143">Chaperone</keyword>
<proteinExistence type="inferred from homology"/>
<organism evidence="11 12">
    <name type="scientific">Ecytonucleospora hepatopenaei</name>
    <dbReference type="NCBI Taxonomy" id="646526"/>
    <lineage>
        <taxon>Eukaryota</taxon>
        <taxon>Fungi</taxon>
        <taxon>Fungi incertae sedis</taxon>
        <taxon>Microsporidia</taxon>
        <taxon>Enterocytozoonidae</taxon>
        <taxon>Ecytonucleospora</taxon>
    </lineage>
</organism>
<comment type="similarity">
    <text evidence="3">Belongs to the midasin family.</text>
</comment>
<feature type="region of interest" description="Disordered" evidence="9">
    <location>
        <begin position="2349"/>
        <end position="2398"/>
    </location>
</feature>
<feature type="compositionally biased region" description="Polar residues" evidence="9">
    <location>
        <begin position="2456"/>
        <end position="2478"/>
    </location>
</feature>
<dbReference type="OrthoDB" id="5186at2759"/>
<evidence type="ECO:0000256" key="3">
    <source>
        <dbReference type="ARBA" id="ARBA00007188"/>
    </source>
</evidence>
<feature type="domain" description="AAA+ ATPase" evidence="10">
    <location>
        <begin position="908"/>
        <end position="1064"/>
    </location>
</feature>
<keyword evidence="8" id="KW-0539">Nucleus</keyword>
<dbReference type="CDD" id="cd00009">
    <property type="entry name" value="AAA"/>
    <property type="match status" value="2"/>
</dbReference>
<evidence type="ECO:0000256" key="4">
    <source>
        <dbReference type="ARBA" id="ARBA00017143"/>
    </source>
</evidence>
<dbReference type="Gene3D" id="3.40.50.300">
    <property type="entry name" value="P-loop containing nucleotide triphosphate hydrolases"/>
    <property type="match status" value="5"/>
</dbReference>
<dbReference type="GO" id="GO:0030687">
    <property type="term" value="C:preribosome, large subunit precursor"/>
    <property type="evidence" value="ECO:0007669"/>
    <property type="project" value="TreeGrafter"/>
</dbReference>
<keyword evidence="6" id="KW-0067">ATP-binding</keyword>
<feature type="region of interest" description="Disordered" evidence="9">
    <location>
        <begin position="2435"/>
        <end position="2483"/>
    </location>
</feature>
<evidence type="ECO:0000256" key="9">
    <source>
        <dbReference type="SAM" id="MobiDB-lite"/>
    </source>
</evidence>
<keyword evidence="5" id="KW-0547">Nucleotide-binding</keyword>
<dbReference type="GO" id="GO:0005654">
    <property type="term" value="C:nucleoplasm"/>
    <property type="evidence" value="ECO:0007669"/>
    <property type="project" value="UniProtKB-SubCell"/>
</dbReference>